<gene>
    <name evidence="2" type="ORF">HPB48_010148</name>
</gene>
<proteinExistence type="predicted"/>
<feature type="transmembrane region" description="Helical" evidence="1">
    <location>
        <begin position="158"/>
        <end position="176"/>
    </location>
</feature>
<dbReference type="EMBL" id="JABSTR010000004">
    <property type="protein sequence ID" value="KAH9366818.1"/>
    <property type="molecule type" value="Genomic_DNA"/>
</dbReference>
<evidence type="ECO:0000256" key="1">
    <source>
        <dbReference type="SAM" id="Phobius"/>
    </source>
</evidence>
<evidence type="ECO:0000313" key="3">
    <source>
        <dbReference type="Proteomes" id="UP000821853"/>
    </source>
</evidence>
<feature type="transmembrane region" description="Helical" evidence="1">
    <location>
        <begin position="118"/>
        <end position="138"/>
    </location>
</feature>
<dbReference type="AlphaFoldDB" id="A0A9J6FU45"/>
<name>A0A9J6FU45_HAELO</name>
<keyword evidence="1" id="KW-1133">Transmembrane helix</keyword>
<accession>A0A9J6FU45</accession>
<keyword evidence="3" id="KW-1185">Reference proteome</keyword>
<dbReference type="Proteomes" id="UP000821853">
    <property type="component" value="Chromosome 2"/>
</dbReference>
<reference evidence="2 3" key="1">
    <citation type="journal article" date="2020" name="Cell">
        <title>Large-Scale Comparative Analyses of Tick Genomes Elucidate Their Genetic Diversity and Vector Capacities.</title>
        <authorList>
            <consortium name="Tick Genome and Microbiome Consortium (TIGMIC)"/>
            <person name="Jia N."/>
            <person name="Wang J."/>
            <person name="Shi W."/>
            <person name="Du L."/>
            <person name="Sun Y."/>
            <person name="Zhan W."/>
            <person name="Jiang J.F."/>
            <person name="Wang Q."/>
            <person name="Zhang B."/>
            <person name="Ji P."/>
            <person name="Bell-Sakyi L."/>
            <person name="Cui X.M."/>
            <person name="Yuan T.T."/>
            <person name="Jiang B.G."/>
            <person name="Yang W.F."/>
            <person name="Lam T.T."/>
            <person name="Chang Q.C."/>
            <person name="Ding S.J."/>
            <person name="Wang X.J."/>
            <person name="Zhu J.G."/>
            <person name="Ruan X.D."/>
            <person name="Zhao L."/>
            <person name="Wei J.T."/>
            <person name="Ye R.Z."/>
            <person name="Que T.C."/>
            <person name="Du C.H."/>
            <person name="Zhou Y.H."/>
            <person name="Cheng J.X."/>
            <person name="Dai P.F."/>
            <person name="Guo W.B."/>
            <person name="Han X.H."/>
            <person name="Huang E.J."/>
            <person name="Li L.F."/>
            <person name="Wei W."/>
            <person name="Gao Y.C."/>
            <person name="Liu J.Z."/>
            <person name="Shao H.Z."/>
            <person name="Wang X."/>
            <person name="Wang C.C."/>
            <person name="Yang T.C."/>
            <person name="Huo Q.B."/>
            <person name="Li W."/>
            <person name="Chen H.Y."/>
            <person name="Chen S.E."/>
            <person name="Zhou L.G."/>
            <person name="Ni X.B."/>
            <person name="Tian J.H."/>
            <person name="Sheng Y."/>
            <person name="Liu T."/>
            <person name="Pan Y.S."/>
            <person name="Xia L.Y."/>
            <person name="Li J."/>
            <person name="Zhao F."/>
            <person name="Cao W.C."/>
        </authorList>
    </citation>
    <scope>NUCLEOTIDE SEQUENCE [LARGE SCALE GENOMIC DNA]</scope>
    <source>
        <strain evidence="2">HaeL-2018</strain>
    </source>
</reference>
<organism evidence="2 3">
    <name type="scientific">Haemaphysalis longicornis</name>
    <name type="common">Bush tick</name>
    <dbReference type="NCBI Taxonomy" id="44386"/>
    <lineage>
        <taxon>Eukaryota</taxon>
        <taxon>Metazoa</taxon>
        <taxon>Ecdysozoa</taxon>
        <taxon>Arthropoda</taxon>
        <taxon>Chelicerata</taxon>
        <taxon>Arachnida</taxon>
        <taxon>Acari</taxon>
        <taxon>Parasitiformes</taxon>
        <taxon>Ixodida</taxon>
        <taxon>Ixodoidea</taxon>
        <taxon>Ixodidae</taxon>
        <taxon>Haemaphysalinae</taxon>
        <taxon>Haemaphysalis</taxon>
    </lineage>
</organism>
<dbReference type="VEuPathDB" id="VectorBase:HLOH_055898"/>
<keyword evidence="1" id="KW-0472">Membrane</keyword>
<evidence type="ECO:0008006" key="4">
    <source>
        <dbReference type="Google" id="ProtNLM"/>
    </source>
</evidence>
<dbReference type="OrthoDB" id="441412at2759"/>
<comment type="caution">
    <text evidence="2">The sequence shown here is derived from an EMBL/GenBank/DDBJ whole genome shotgun (WGS) entry which is preliminary data.</text>
</comment>
<protein>
    <recommendedName>
        <fullName evidence="4">Cation/H+ exchanger domain-containing protein</fullName>
    </recommendedName>
</protein>
<keyword evidence="1" id="KW-0812">Transmembrane</keyword>
<evidence type="ECO:0000313" key="2">
    <source>
        <dbReference type="EMBL" id="KAH9366818.1"/>
    </source>
</evidence>
<sequence length="205" mass="22667">MAIIIIPTCKLHRPKNTIIIINTGIRHEGYVQVQARSNVGAATASGPSSCGRPVAHLVKASRSELCSGCRPESGRSVYSMEAKRVSSNPTYENYSESGILLLLLVIIASSVMRMMKRLVNMPVVAITVLWGFVSGWLVSRYGNKEAFLPVTEGHVSELLRLYMPVLVFTVAFNVRYHLFWRCFWQCVLLGGLGLGACSRRSEGDF</sequence>